<dbReference type="RefSeq" id="WP_120336447.1">
    <property type="nucleotide sequence ID" value="NZ_CP070350.1"/>
</dbReference>
<gene>
    <name evidence="1" type="ORF">BCY89_19065</name>
</gene>
<name>A0A420FDL0_9SPHI</name>
<reference evidence="1 2" key="1">
    <citation type="submission" date="2016-07" db="EMBL/GenBank/DDBJ databases">
        <title>Genome analysis of Sphingobacterium siyangense T12B17.</title>
        <authorList>
            <person name="Xu D."/>
            <person name="Su Y."/>
            <person name="Zheng S."/>
        </authorList>
    </citation>
    <scope>NUCLEOTIDE SEQUENCE [LARGE SCALE GENOMIC DNA]</scope>
    <source>
        <strain evidence="1 2">T12B17</strain>
    </source>
</reference>
<dbReference type="PROSITE" id="PS51257">
    <property type="entry name" value="PROKAR_LIPOPROTEIN"/>
    <property type="match status" value="1"/>
</dbReference>
<comment type="caution">
    <text evidence="1">The sequence shown here is derived from an EMBL/GenBank/DDBJ whole genome shotgun (WGS) entry which is preliminary data.</text>
</comment>
<keyword evidence="2" id="KW-1185">Reference proteome</keyword>
<dbReference type="AlphaFoldDB" id="A0A420FDL0"/>
<sequence>MKKILLFIILIFFLSGCFQKPGLEKSRIDYRIGNSFIRLYIDHSGHATAQSGRLIERGDNSFVIGRILDSTKFTVKAGGEFISRLKKNNKPVIEAGNGYSRTQIFLGDSLCYDTKVYSSNFWKLYSIISEDIPNEFNPFKTHQFD</sequence>
<dbReference type="EMBL" id="MCAQ01000029">
    <property type="protein sequence ID" value="RKF31022.1"/>
    <property type="molecule type" value="Genomic_DNA"/>
</dbReference>
<proteinExistence type="predicted"/>
<dbReference type="Proteomes" id="UP000286402">
    <property type="component" value="Unassembled WGS sequence"/>
</dbReference>
<dbReference type="GeneID" id="88832468"/>
<organism evidence="1 2">
    <name type="scientific">Sphingobacterium siyangense</name>
    <dbReference type="NCBI Taxonomy" id="459529"/>
    <lineage>
        <taxon>Bacteria</taxon>
        <taxon>Pseudomonadati</taxon>
        <taxon>Bacteroidota</taxon>
        <taxon>Sphingobacteriia</taxon>
        <taxon>Sphingobacteriales</taxon>
        <taxon>Sphingobacteriaceae</taxon>
        <taxon>Sphingobacterium</taxon>
    </lineage>
</organism>
<protein>
    <recommendedName>
        <fullName evidence="3">Lipoprotein</fullName>
    </recommendedName>
</protein>
<evidence type="ECO:0000313" key="2">
    <source>
        <dbReference type="Proteomes" id="UP000286402"/>
    </source>
</evidence>
<accession>A0A420FDL0</accession>
<evidence type="ECO:0000313" key="1">
    <source>
        <dbReference type="EMBL" id="RKF31022.1"/>
    </source>
</evidence>
<evidence type="ECO:0008006" key="3">
    <source>
        <dbReference type="Google" id="ProtNLM"/>
    </source>
</evidence>